<comment type="caution">
    <text evidence="2">The sequence shown here is derived from an EMBL/GenBank/DDBJ whole genome shotgun (WGS) entry which is preliminary data.</text>
</comment>
<feature type="region of interest" description="Disordered" evidence="1">
    <location>
        <begin position="1"/>
        <end position="45"/>
    </location>
</feature>
<dbReference type="Proteomes" id="UP001219934">
    <property type="component" value="Unassembled WGS sequence"/>
</dbReference>
<keyword evidence="3" id="KW-1185">Reference proteome</keyword>
<organism evidence="2 3">
    <name type="scientific">Pogonophryne albipinna</name>
    <dbReference type="NCBI Taxonomy" id="1090488"/>
    <lineage>
        <taxon>Eukaryota</taxon>
        <taxon>Metazoa</taxon>
        <taxon>Chordata</taxon>
        <taxon>Craniata</taxon>
        <taxon>Vertebrata</taxon>
        <taxon>Euteleostomi</taxon>
        <taxon>Actinopterygii</taxon>
        <taxon>Neopterygii</taxon>
        <taxon>Teleostei</taxon>
        <taxon>Neoteleostei</taxon>
        <taxon>Acanthomorphata</taxon>
        <taxon>Eupercaria</taxon>
        <taxon>Perciformes</taxon>
        <taxon>Notothenioidei</taxon>
        <taxon>Pogonophryne</taxon>
    </lineage>
</organism>
<evidence type="ECO:0000313" key="2">
    <source>
        <dbReference type="EMBL" id="KAJ4928991.1"/>
    </source>
</evidence>
<dbReference type="EMBL" id="JAPTMU010000017">
    <property type="protein sequence ID" value="KAJ4928991.1"/>
    <property type="molecule type" value="Genomic_DNA"/>
</dbReference>
<protein>
    <submittedName>
        <fullName evidence="2">Uncharacterized protein</fullName>
    </submittedName>
</protein>
<reference evidence="2" key="1">
    <citation type="submission" date="2022-11" db="EMBL/GenBank/DDBJ databases">
        <title>Chromosome-level genome of Pogonophryne albipinna.</title>
        <authorList>
            <person name="Jo E."/>
        </authorList>
    </citation>
    <scope>NUCLEOTIDE SEQUENCE</scope>
    <source>
        <strain evidence="2">SGF0006</strain>
        <tissue evidence="2">Muscle</tissue>
    </source>
</reference>
<evidence type="ECO:0000256" key="1">
    <source>
        <dbReference type="SAM" id="MobiDB-lite"/>
    </source>
</evidence>
<gene>
    <name evidence="2" type="ORF">JOQ06_004612</name>
</gene>
<sequence length="196" mass="21225">MRRCHPGPPFLLTSAERDQEPEGPADRPGPSHGQTVQAYPPSGPPVKWLRIGGRKTETMATSCLAIPLMQEGEGEDIGLEAKEESPACHVLLTHNAACLVCNAVPCHGGDRRIPPFTSPSLCLVPIIQGSVHERSLSAIPSCEKWVMEFKVTRCLVALRSHRFGFSGPPESRHAGKAYGVPRHESKCIAVAYNGFL</sequence>
<dbReference type="AlphaFoldDB" id="A0AAD6FBV3"/>
<proteinExistence type="predicted"/>
<evidence type="ECO:0000313" key="3">
    <source>
        <dbReference type="Proteomes" id="UP001219934"/>
    </source>
</evidence>
<accession>A0AAD6FBV3</accession>
<name>A0AAD6FBV3_9TELE</name>